<dbReference type="AlphaFoldDB" id="A0A0H2X3Y5"/>
<evidence type="ECO:0000256" key="4">
    <source>
        <dbReference type="PIRSR" id="PIRSR006019-2"/>
    </source>
</evidence>
<keyword evidence="4" id="KW-0479">Metal-binding</keyword>
<dbReference type="Gene3D" id="3.40.140.10">
    <property type="entry name" value="Cytidine Deaminase, domain 2"/>
    <property type="match status" value="1"/>
</dbReference>
<dbReference type="InterPro" id="IPR015517">
    <property type="entry name" value="dCMP_deaminase-rel"/>
</dbReference>
<dbReference type="PANTHER" id="PTHR11086">
    <property type="entry name" value="DEOXYCYTIDYLATE DEAMINASE-RELATED"/>
    <property type="match status" value="1"/>
</dbReference>
<dbReference type="HOGENOM" id="CLU_047993_1_2_6"/>
<feature type="binding site" evidence="4">
    <location>
        <position position="68"/>
    </location>
    <ligand>
        <name>Zn(2+)</name>
        <dbReference type="ChEBI" id="CHEBI:29105"/>
        <note>catalytic</note>
    </ligand>
</feature>
<dbReference type="PANTHER" id="PTHR11086:SF18">
    <property type="entry name" value="DEOXYCYTIDYLATE DEAMINASE"/>
    <property type="match status" value="1"/>
</dbReference>
<feature type="binding site" evidence="4">
    <location>
        <position position="94"/>
    </location>
    <ligand>
        <name>Zn(2+)</name>
        <dbReference type="ChEBI" id="CHEBI:29105"/>
        <note>catalytic</note>
    </ligand>
</feature>
<feature type="binding site" evidence="4">
    <location>
        <position position="97"/>
    </location>
    <ligand>
        <name>Zn(2+)</name>
        <dbReference type="ChEBI" id="CHEBI:29105"/>
        <note>catalytic</note>
    </ligand>
</feature>
<dbReference type="PIRSF" id="PIRSF006019">
    <property type="entry name" value="dCMP_deaminase"/>
    <property type="match status" value="1"/>
</dbReference>
<dbReference type="EMBL" id="CP000050">
    <property type="protein sequence ID" value="AAY47223.1"/>
    <property type="molecule type" value="Genomic_DNA"/>
</dbReference>
<evidence type="ECO:0000256" key="1">
    <source>
        <dbReference type="ARBA" id="ARBA00001947"/>
    </source>
</evidence>
<dbReference type="GO" id="GO:0005737">
    <property type="term" value="C:cytoplasm"/>
    <property type="evidence" value="ECO:0007669"/>
    <property type="project" value="TreeGrafter"/>
</dbReference>
<feature type="active site" description="Proton donor" evidence="3">
    <location>
        <position position="70"/>
    </location>
</feature>
<dbReference type="InterPro" id="IPR016193">
    <property type="entry name" value="Cytidine_deaminase-like"/>
</dbReference>
<dbReference type="Proteomes" id="UP000000420">
    <property type="component" value="Chromosome"/>
</dbReference>
<dbReference type="SUPFAM" id="SSF53927">
    <property type="entry name" value="Cytidine deaminase-like"/>
    <property type="match status" value="1"/>
</dbReference>
<dbReference type="GO" id="GO:0004132">
    <property type="term" value="F:dCMP deaminase activity"/>
    <property type="evidence" value="ECO:0007669"/>
    <property type="project" value="InterPro"/>
</dbReference>
<name>A0A0H2X3Y5_XANC8</name>
<dbReference type="InterPro" id="IPR016473">
    <property type="entry name" value="dCMP_deaminase"/>
</dbReference>
<reference evidence="6 7" key="1">
    <citation type="journal article" date="2005" name="Genome Res.">
        <title>Comparative and functional genomic analyses of the pathogenicity of phytopathogen Xanthomonas campestris pv. campestris.</title>
        <authorList>
            <person name="Qian W."/>
            <person name="Jia Y."/>
            <person name="Ren S.X."/>
            <person name="He Y.Q."/>
            <person name="Feng J.X."/>
            <person name="Lu L.F."/>
            <person name="Sun Q."/>
            <person name="Ying G."/>
            <person name="Tang D.J."/>
            <person name="Tang H."/>
            <person name="Wu W."/>
            <person name="Hao P."/>
            <person name="Wang L."/>
            <person name="Jiang B.L."/>
            <person name="Zeng S."/>
            <person name="Gu W.Y."/>
            <person name="Lu G."/>
            <person name="Rong L."/>
            <person name="Tian Y."/>
            <person name="Yao Z."/>
            <person name="Fu G."/>
            <person name="Chen B."/>
            <person name="Fang R."/>
            <person name="Qiang B."/>
            <person name="Chen Z."/>
            <person name="Zhao G.P."/>
            <person name="Tang J.L."/>
            <person name="He C."/>
        </authorList>
    </citation>
    <scope>NUCLEOTIDE SEQUENCE [LARGE SCALE GENOMIC DNA]</scope>
    <source>
        <strain evidence="6 7">8004</strain>
    </source>
</reference>
<feature type="domain" description="CMP/dCMP-type deaminase" evidence="5">
    <location>
        <begin position="3"/>
        <end position="139"/>
    </location>
</feature>
<sequence length="150" mass="16202">MQKWDVRFCDLARYISAWSKDPNAKVGAVLFSKKGGNVSIGYNGFPIGVEDSAERLTDKDVKLELVVHAEVNAIIAAGVRAEGSTIYVWGKPICARCAGPIIQAGIKRVVALAPGESESHWDKSGKTARDMFIEAGITVDFYTANEPVTT</sequence>
<comment type="cofactor">
    <cofactor evidence="1 4">
        <name>Zn(2+)</name>
        <dbReference type="ChEBI" id="CHEBI:29105"/>
    </cofactor>
</comment>
<keyword evidence="4" id="KW-0862">Zinc</keyword>
<protein>
    <submittedName>
        <fullName evidence="6">Deoxycytidylate deaminase</fullName>
    </submittedName>
</protein>
<dbReference type="PROSITE" id="PS51747">
    <property type="entry name" value="CYT_DCMP_DEAMINASES_2"/>
    <property type="match status" value="1"/>
</dbReference>
<dbReference type="InterPro" id="IPR002125">
    <property type="entry name" value="CMP_dCMP_dom"/>
</dbReference>
<dbReference type="GO" id="GO:0008270">
    <property type="term" value="F:zinc ion binding"/>
    <property type="evidence" value="ECO:0007669"/>
    <property type="project" value="InterPro"/>
</dbReference>
<gene>
    <name evidence="6" type="ordered locus">XC_0132</name>
</gene>
<evidence type="ECO:0000259" key="5">
    <source>
        <dbReference type="PROSITE" id="PS51747"/>
    </source>
</evidence>
<evidence type="ECO:0000313" key="7">
    <source>
        <dbReference type="Proteomes" id="UP000000420"/>
    </source>
</evidence>
<keyword evidence="2" id="KW-0378">Hydrolase</keyword>
<dbReference type="KEGG" id="xcb:XC_0132"/>
<dbReference type="InterPro" id="IPR035105">
    <property type="entry name" value="Deoxycytidylate_deaminase_dom"/>
</dbReference>
<proteinExistence type="predicted"/>
<evidence type="ECO:0000256" key="3">
    <source>
        <dbReference type="PIRSR" id="PIRSR006019-1"/>
    </source>
</evidence>
<dbReference type="GO" id="GO:0006220">
    <property type="term" value="P:pyrimidine nucleotide metabolic process"/>
    <property type="evidence" value="ECO:0007669"/>
    <property type="project" value="InterPro"/>
</dbReference>
<evidence type="ECO:0000313" key="6">
    <source>
        <dbReference type="EMBL" id="AAY47223.1"/>
    </source>
</evidence>
<organism evidence="6 7">
    <name type="scientific">Xanthomonas campestris pv. campestris (strain 8004)</name>
    <dbReference type="NCBI Taxonomy" id="314565"/>
    <lineage>
        <taxon>Bacteria</taxon>
        <taxon>Pseudomonadati</taxon>
        <taxon>Pseudomonadota</taxon>
        <taxon>Gammaproteobacteria</taxon>
        <taxon>Lysobacterales</taxon>
        <taxon>Lysobacteraceae</taxon>
        <taxon>Xanthomonas</taxon>
    </lineage>
</organism>
<accession>A0A0H2X3Y5</accession>
<dbReference type="Pfam" id="PF00383">
    <property type="entry name" value="dCMP_cyt_deam_1"/>
    <property type="match status" value="1"/>
</dbReference>
<dbReference type="CDD" id="cd01286">
    <property type="entry name" value="deoxycytidylate_deaminase"/>
    <property type="match status" value="1"/>
</dbReference>
<evidence type="ECO:0000256" key="2">
    <source>
        <dbReference type="ARBA" id="ARBA00022801"/>
    </source>
</evidence>